<sequence length="268" mass="28492">MDTPAVDARMVAMLPCADIDRTAEFWTALGLAVTYRQARPNPYLALGRGGIALHYYGLDALDPDANHGTCGVVVDDTEPLHRLFAQGLAAKYGRIPLSGLPRITRPRRRANNAGLSGFSVVDPDGNWIRVSRRPATADEAPRAVDDRVDWVSGGGGPLARAMENAVVMADSHGVESQAHRLLAGALARHPDAPVPERAAAWGYLAELSARLGDAPAAERALGAVVALSLHDGLTDDELDAVAGVLRELDDLGLQAPRSDTSPRPERHT</sequence>
<evidence type="ECO:0000313" key="1">
    <source>
        <dbReference type="EMBL" id="MFD1810791.1"/>
    </source>
</evidence>
<organism evidence="1 2">
    <name type="scientific">Rhodococcus gannanensis</name>
    <dbReference type="NCBI Taxonomy" id="1960308"/>
    <lineage>
        <taxon>Bacteria</taxon>
        <taxon>Bacillati</taxon>
        <taxon>Actinomycetota</taxon>
        <taxon>Actinomycetes</taxon>
        <taxon>Mycobacteriales</taxon>
        <taxon>Nocardiaceae</taxon>
        <taxon>Rhodococcus</taxon>
    </lineage>
</organism>
<name>A0ABW4NXV8_9NOCA</name>
<proteinExistence type="predicted"/>
<dbReference type="EMBL" id="JBHUFB010000001">
    <property type="protein sequence ID" value="MFD1810791.1"/>
    <property type="molecule type" value="Genomic_DNA"/>
</dbReference>
<reference evidence="2" key="1">
    <citation type="journal article" date="2019" name="Int. J. Syst. Evol. Microbiol.">
        <title>The Global Catalogue of Microorganisms (GCM) 10K type strain sequencing project: providing services to taxonomists for standard genome sequencing and annotation.</title>
        <authorList>
            <consortium name="The Broad Institute Genomics Platform"/>
            <consortium name="The Broad Institute Genome Sequencing Center for Infectious Disease"/>
            <person name="Wu L."/>
            <person name="Ma J."/>
        </authorList>
    </citation>
    <scope>NUCLEOTIDE SEQUENCE [LARGE SCALE GENOMIC DNA]</scope>
    <source>
        <strain evidence="2">DT72</strain>
    </source>
</reference>
<keyword evidence="2" id="KW-1185">Reference proteome</keyword>
<dbReference type="Gene3D" id="3.10.180.10">
    <property type="entry name" value="2,3-Dihydroxybiphenyl 1,2-Dioxygenase, domain 1"/>
    <property type="match status" value="1"/>
</dbReference>
<comment type="caution">
    <text evidence="1">The sequence shown here is derived from an EMBL/GenBank/DDBJ whole genome shotgun (WGS) entry which is preliminary data.</text>
</comment>
<dbReference type="InterPro" id="IPR029068">
    <property type="entry name" value="Glyas_Bleomycin-R_OHBP_Dase"/>
</dbReference>
<dbReference type="SUPFAM" id="SSF54593">
    <property type="entry name" value="Glyoxalase/Bleomycin resistance protein/Dihydroxybiphenyl dioxygenase"/>
    <property type="match status" value="1"/>
</dbReference>
<accession>A0ABW4NXV8</accession>
<evidence type="ECO:0000313" key="2">
    <source>
        <dbReference type="Proteomes" id="UP001597286"/>
    </source>
</evidence>
<gene>
    <name evidence="1" type="ORF">ACFSJG_01070</name>
</gene>
<evidence type="ECO:0008006" key="3">
    <source>
        <dbReference type="Google" id="ProtNLM"/>
    </source>
</evidence>
<dbReference type="RefSeq" id="WP_378483344.1">
    <property type="nucleotide sequence ID" value="NZ_JBHUFB010000001.1"/>
</dbReference>
<protein>
    <recommendedName>
        <fullName evidence="3">VOC family protein</fullName>
    </recommendedName>
</protein>
<dbReference type="Proteomes" id="UP001597286">
    <property type="component" value="Unassembled WGS sequence"/>
</dbReference>